<dbReference type="SUPFAM" id="SSF110916">
    <property type="entry name" value="Peptidyl-tRNA hydrolase domain-like"/>
    <property type="match status" value="1"/>
</dbReference>
<name>A0A0M3KIU3_ANISI</name>
<proteinExistence type="inferred from homology"/>
<dbReference type="GO" id="GO:0070126">
    <property type="term" value="P:mitochondrial translational termination"/>
    <property type="evidence" value="ECO:0007669"/>
    <property type="project" value="TreeGrafter"/>
</dbReference>
<reference evidence="9" key="1">
    <citation type="submission" date="2017-02" db="UniProtKB">
        <authorList>
            <consortium name="WormBaseParasite"/>
        </authorList>
    </citation>
    <scope>IDENTIFICATION</scope>
</reference>
<dbReference type="GO" id="GO:0016150">
    <property type="term" value="F:translation release factor activity, codon nonspecific"/>
    <property type="evidence" value="ECO:0007669"/>
    <property type="project" value="TreeGrafter"/>
</dbReference>
<evidence type="ECO:0000313" key="7">
    <source>
        <dbReference type="EMBL" id="VDK75775.1"/>
    </source>
</evidence>
<evidence type="ECO:0000256" key="1">
    <source>
        <dbReference type="ARBA" id="ARBA00013260"/>
    </source>
</evidence>
<dbReference type="InterPro" id="IPR000352">
    <property type="entry name" value="Pep_chain_release_fac_I"/>
</dbReference>
<evidence type="ECO:0000256" key="3">
    <source>
        <dbReference type="ARBA" id="ARBA00039441"/>
    </source>
</evidence>
<evidence type="ECO:0000256" key="2">
    <source>
        <dbReference type="ARBA" id="ARBA00038225"/>
    </source>
</evidence>
<feature type="compositionally biased region" description="Basic residues" evidence="5">
    <location>
        <begin position="117"/>
        <end position="130"/>
    </location>
</feature>
<dbReference type="WBParaSite" id="ASIM_0002091501-mRNA-1">
    <property type="protein sequence ID" value="ASIM_0002091501-mRNA-1"/>
    <property type="gene ID" value="ASIM_0002091501"/>
</dbReference>
<gene>
    <name evidence="7" type="ORF">ASIM_LOCUS20291</name>
</gene>
<feature type="region of interest" description="Disordered" evidence="5">
    <location>
        <begin position="108"/>
        <end position="130"/>
    </location>
</feature>
<feature type="domain" description="Prokaryotic-type class I peptide chain release factors" evidence="6">
    <location>
        <begin position="1"/>
        <end position="125"/>
    </location>
</feature>
<dbReference type="PANTHER" id="PTHR11075">
    <property type="entry name" value="PEPTIDE CHAIN RELEASE FACTOR"/>
    <property type="match status" value="1"/>
</dbReference>
<sequence length="130" mass="15263">MRSRGPGGQNVNMVSTKCEIRFKLSDSTKWLSKEMQHKFRSKFARFLAANDIVIIYSDKTRSQADNLADCFQKLHMMLDECLEEVLDSTKSPSEDDLKILKDRADKNATKRLEMKRKQSQKKRMRHDYTN</sequence>
<accession>A0A0M3KIU3</accession>
<evidence type="ECO:0000259" key="6">
    <source>
        <dbReference type="Pfam" id="PF00472"/>
    </source>
</evidence>
<keyword evidence="8" id="KW-1185">Reference proteome</keyword>
<evidence type="ECO:0000256" key="4">
    <source>
        <dbReference type="ARBA" id="ARBA00041531"/>
    </source>
</evidence>
<dbReference type="Pfam" id="PF00472">
    <property type="entry name" value="RF-1"/>
    <property type="match status" value="1"/>
</dbReference>
<evidence type="ECO:0000256" key="5">
    <source>
        <dbReference type="SAM" id="MobiDB-lite"/>
    </source>
</evidence>
<dbReference type="Proteomes" id="UP000267096">
    <property type="component" value="Unassembled WGS sequence"/>
</dbReference>
<comment type="similarity">
    <text evidence="2">Belongs to the prokaryotic/mitochondrial release factor family. Mitochondrion-specific ribosomal protein mL62 subfamily.</text>
</comment>
<dbReference type="EMBL" id="UYRR01039192">
    <property type="protein sequence ID" value="VDK75775.1"/>
    <property type="molecule type" value="Genomic_DNA"/>
</dbReference>
<evidence type="ECO:0000313" key="8">
    <source>
        <dbReference type="Proteomes" id="UP000267096"/>
    </source>
</evidence>
<protein>
    <recommendedName>
        <fullName evidence="3">Large ribosomal subunit protein mL62</fullName>
        <ecNumber evidence="1">3.1.1.29</ecNumber>
    </recommendedName>
    <alternativeName>
        <fullName evidence="4">Peptidyl-tRNA hydrolase ICT1, mitochondrial</fullName>
    </alternativeName>
</protein>
<dbReference type="OrthoDB" id="270639at2759"/>
<dbReference type="EC" id="3.1.1.29" evidence="1"/>
<organism evidence="9">
    <name type="scientific">Anisakis simplex</name>
    <name type="common">Herring worm</name>
    <dbReference type="NCBI Taxonomy" id="6269"/>
    <lineage>
        <taxon>Eukaryota</taxon>
        <taxon>Metazoa</taxon>
        <taxon>Ecdysozoa</taxon>
        <taxon>Nematoda</taxon>
        <taxon>Chromadorea</taxon>
        <taxon>Rhabditida</taxon>
        <taxon>Spirurina</taxon>
        <taxon>Ascaridomorpha</taxon>
        <taxon>Ascaridoidea</taxon>
        <taxon>Anisakidae</taxon>
        <taxon>Anisakis</taxon>
        <taxon>Anisakis simplex complex</taxon>
    </lineage>
</organism>
<reference evidence="7 8" key="2">
    <citation type="submission" date="2018-11" db="EMBL/GenBank/DDBJ databases">
        <authorList>
            <consortium name="Pathogen Informatics"/>
        </authorList>
    </citation>
    <scope>NUCLEOTIDE SEQUENCE [LARGE SCALE GENOMIC DNA]</scope>
</reference>
<dbReference type="AlphaFoldDB" id="A0A0M3KIU3"/>
<dbReference type="Gene3D" id="3.30.160.20">
    <property type="match status" value="1"/>
</dbReference>
<dbReference type="PANTHER" id="PTHR11075:SF54">
    <property type="entry name" value="LARGE RIBOSOMAL SUBUNIT PROTEIN ML62"/>
    <property type="match status" value="1"/>
</dbReference>
<dbReference type="InterPro" id="IPR052104">
    <property type="entry name" value="Mito_Release_Factor_mL62"/>
</dbReference>
<dbReference type="GO" id="GO:0005762">
    <property type="term" value="C:mitochondrial large ribosomal subunit"/>
    <property type="evidence" value="ECO:0007669"/>
    <property type="project" value="TreeGrafter"/>
</dbReference>
<dbReference type="GO" id="GO:0004045">
    <property type="term" value="F:peptidyl-tRNA hydrolase activity"/>
    <property type="evidence" value="ECO:0007669"/>
    <property type="project" value="UniProtKB-EC"/>
</dbReference>
<evidence type="ECO:0000313" key="9">
    <source>
        <dbReference type="WBParaSite" id="ASIM_0002091501-mRNA-1"/>
    </source>
</evidence>